<evidence type="ECO:0000256" key="5">
    <source>
        <dbReference type="ARBA" id="ARBA00022722"/>
    </source>
</evidence>
<dbReference type="InterPro" id="IPR001584">
    <property type="entry name" value="Integrase_cat-core"/>
</dbReference>
<dbReference type="PROSITE" id="PS51027">
    <property type="entry name" value="INTEGRASE_DBD"/>
    <property type="match status" value="1"/>
</dbReference>
<dbReference type="Proteomes" id="UP000258895">
    <property type="component" value="Segment"/>
</dbReference>
<dbReference type="InterPro" id="IPR010661">
    <property type="entry name" value="RVT_thumb"/>
</dbReference>
<dbReference type="GO" id="GO:0003964">
    <property type="term" value="F:RNA-directed DNA polymerase activity"/>
    <property type="evidence" value="ECO:0007669"/>
    <property type="project" value="UniProtKB-KW"/>
</dbReference>
<evidence type="ECO:0000256" key="16">
    <source>
        <dbReference type="ARBA" id="ARBA00023195"/>
    </source>
</evidence>
<dbReference type="GO" id="GO:0004523">
    <property type="term" value="F:RNA-DNA hybrid ribonuclease activity"/>
    <property type="evidence" value="ECO:0007669"/>
    <property type="project" value="InterPro"/>
</dbReference>
<evidence type="ECO:0000256" key="10">
    <source>
        <dbReference type="ARBA" id="ARBA00022801"/>
    </source>
</evidence>
<dbReference type="GO" id="GO:0004533">
    <property type="term" value="F:exoribonuclease H activity"/>
    <property type="evidence" value="ECO:0007669"/>
    <property type="project" value="UniProtKB-EC"/>
</dbReference>
<evidence type="ECO:0000256" key="20">
    <source>
        <dbReference type="PROSITE-ProRule" id="PRU00450"/>
    </source>
</evidence>
<evidence type="ECO:0000256" key="1">
    <source>
        <dbReference type="ARBA" id="ARBA00000379"/>
    </source>
</evidence>
<keyword evidence="11" id="KW-0862">Zinc</keyword>
<dbReference type="InterPro" id="IPR010659">
    <property type="entry name" value="RVT_connect"/>
</dbReference>
<dbReference type="GO" id="GO:0003677">
    <property type="term" value="F:DNA binding"/>
    <property type="evidence" value="ECO:0007669"/>
    <property type="project" value="UniProtKB-KW"/>
</dbReference>
<dbReference type="InterPro" id="IPR017856">
    <property type="entry name" value="Integrase-like_N"/>
</dbReference>
<dbReference type="GO" id="GO:0044826">
    <property type="term" value="P:viral genome integration into host DNA"/>
    <property type="evidence" value="ECO:0007669"/>
    <property type="project" value="UniProtKB-KW"/>
</dbReference>
<evidence type="ECO:0000313" key="30">
    <source>
        <dbReference type="EMBL" id="AAK01033.1"/>
    </source>
</evidence>
<dbReference type="InterPro" id="IPR001995">
    <property type="entry name" value="Peptidase_A2_cat"/>
</dbReference>
<evidence type="ECO:0000259" key="24">
    <source>
        <dbReference type="PROSITE" id="PS50175"/>
    </source>
</evidence>
<keyword evidence="9 20" id="KW-0863">Zinc-finger</keyword>
<evidence type="ECO:0000256" key="23">
    <source>
        <dbReference type="SAM" id="MobiDB-lite"/>
    </source>
</evidence>
<keyword evidence="15" id="KW-0233">DNA recombination</keyword>
<dbReference type="Gene3D" id="3.30.70.270">
    <property type="match status" value="3"/>
</dbReference>
<feature type="domain" description="RNase H type-1" evidence="27">
    <location>
        <begin position="569"/>
        <end position="692"/>
    </location>
</feature>
<evidence type="ECO:0000256" key="19">
    <source>
        <dbReference type="ARBA" id="ARBA00023415"/>
    </source>
</evidence>
<comment type="catalytic activity">
    <reaction evidence="1">
        <text>3'-end directed exonucleolytic cleavage of viral RNA-DNA hybrid.</text>
        <dbReference type="EC" id="3.1.13.2"/>
    </reaction>
</comment>
<dbReference type="InterPro" id="IPR001037">
    <property type="entry name" value="Integrase_C_retrovir"/>
</dbReference>
<dbReference type="InterPro" id="IPR002156">
    <property type="entry name" value="RNaseH_domain"/>
</dbReference>
<evidence type="ECO:0000256" key="11">
    <source>
        <dbReference type="ARBA" id="ARBA00022833"/>
    </source>
</evidence>
<gene>
    <name evidence="30" type="primary">pol</name>
</gene>
<dbReference type="PROSITE" id="PS50879">
    <property type="entry name" value="RNASE_H_1"/>
    <property type="match status" value="1"/>
</dbReference>
<keyword evidence="16" id="KW-1179">Viral genome integration</keyword>
<dbReference type="EMBL" id="AF301156">
    <property type="protein sequence ID" value="AAK01033.1"/>
    <property type="molecule type" value="Genomic_DNA"/>
</dbReference>
<dbReference type="GO" id="GO:0075713">
    <property type="term" value="P:establishment of integrated proviral latency"/>
    <property type="evidence" value="ECO:0007669"/>
    <property type="project" value="UniProtKB-KW"/>
</dbReference>
<evidence type="ECO:0000259" key="29">
    <source>
        <dbReference type="PROSITE" id="PS51027"/>
    </source>
</evidence>
<dbReference type="Pfam" id="PF00077">
    <property type="entry name" value="RVP"/>
    <property type="match status" value="1"/>
</dbReference>
<organismHost>
    <name type="scientific">Pan troglodytes</name>
    <name type="common">Chimpanzee</name>
    <dbReference type="NCBI Taxonomy" id="9598"/>
</organismHost>
<keyword evidence="4" id="KW-0548">Nucleotidyltransferase</keyword>
<dbReference type="InterPro" id="IPR012337">
    <property type="entry name" value="RNaseH-like_sf"/>
</dbReference>
<dbReference type="PROSITE" id="PS00141">
    <property type="entry name" value="ASP_PROTEASE"/>
    <property type="match status" value="1"/>
</dbReference>
<evidence type="ECO:0000256" key="2">
    <source>
        <dbReference type="ARBA" id="ARBA00022670"/>
    </source>
</evidence>
<evidence type="ECO:0000256" key="6">
    <source>
        <dbReference type="ARBA" id="ARBA00022723"/>
    </source>
</evidence>
<keyword evidence="18" id="KW-1160">Virus entry into host cell</keyword>
<dbReference type="PROSITE" id="PS50876">
    <property type="entry name" value="ZF_INTEGRASE"/>
    <property type="match status" value="1"/>
</dbReference>
<evidence type="ECO:0000259" key="27">
    <source>
        <dbReference type="PROSITE" id="PS50879"/>
    </source>
</evidence>
<dbReference type="Pfam" id="PF00665">
    <property type="entry name" value="rve"/>
    <property type="match status" value="1"/>
</dbReference>
<keyword evidence="6" id="KW-0479">Metal-binding</keyword>
<reference evidence="30 31" key="1">
    <citation type="journal article" date="2001" name="J. Virol.">
        <title>Characterization of a novel simian immunodeficiency virus from guereza colobus monkeys (Colobus guereza) in Cameroon: a new lineage in the nonhuman primate lentivirus family.</title>
        <authorList>
            <person name="Courgnaud V."/>
            <person name="Pourrut X."/>
            <person name="Bibollet-Ruche F."/>
            <person name="Mpoudi-Ngole E."/>
            <person name="Bourgeois A."/>
            <person name="Delaporte E."/>
            <person name="Peeters M."/>
        </authorList>
    </citation>
    <scope>NUCLEOTIDE SEQUENCE [LARGE SCALE GENOMIC DNA]</scope>
    <source>
        <strain evidence="30 31">SIVcolCGU1</strain>
    </source>
</reference>
<feature type="domain" description="Reverse transcriptase" evidence="26">
    <location>
        <begin position="181"/>
        <end position="370"/>
    </location>
</feature>
<dbReference type="Pfam" id="PF02022">
    <property type="entry name" value="Integrase_Zn"/>
    <property type="match status" value="1"/>
</dbReference>
<dbReference type="Gene3D" id="2.30.30.10">
    <property type="entry name" value="Integrase, C-terminal domain superfamily, retroviral"/>
    <property type="match status" value="1"/>
</dbReference>
<comment type="similarity">
    <text evidence="22">Belongs to the retroviral Pol polyprotein family.</text>
</comment>
<evidence type="ECO:0000256" key="7">
    <source>
        <dbReference type="ARBA" id="ARBA00022750"/>
    </source>
</evidence>
<sequence length="990" mass="112522">FFRGNQGGGATDSHLPPEDEQRPATQEGEGGESLSLLEVSLRRRPIVIVEVEGQKCQALLDTGADDTVFKEEDVQLTGAWTAVQIQGIGGAIRVKQYRDKILKMGGKEYRGDILIGHTPINIVGRNMLKEGKLVVAQLSDRIPVTKVTLKEGMDGPKVKQWPLSKEKIEGLQKICERLEAEGKIEKAELGNPYNTPIFCIRKKDKNEWRKLIDFRELNKRTQDFMEVQLGIPHPGGLIEKTHITVLDIGDAYFSIPLDPDYQKYTAFTIPSVNNLAPGTRYVYKVLPQGWKGSPTIFQGTVARILEPFRKRGQLQIAQYMDDLYLGSDLPLEEHRRAVQELRDALLYYGLETPEKKYQADPPYKWMGYELHPKQWKLQKVKIPEQDKWTVNDIQKLVGALNWLSQLYPGIRTKEISKCTKGKKHLLEEVQLSAEAEEELQDNKQIIKEEVQGVYYIPHEDIWVDIFRLGKGQWGYAVCQKHGTLRRGKHNTGKNQHFNSMQELASVIQKIGREAIVTWGKVPKMKVPAKREDWEQWWSDYWQSAWIPEIEFVSSSYVVKLVWNLVLEPLKEAPTYWTDGGCSRKLGAGKAGWINSKGEEEVVNLHEGSNQQAELTGVLLALKHGPKRMNLVTDSLYALGIITGQPYDQLPSSRGEIIQAGMAKEAIHVAWCPAHKGIGGNELIDQKVGVRQVMWIDKIEAAEEDHQKFHSNVQYLKEQFGLPTVVAKEIWERCSECQNKGQAVHGQLDYSYGLWQLDCTHEEGKVILVAVHVCTLFCWATILKRETGEETGRALIKLASQWEVRQVHTDNGPNFVSQHFKAAVWWLGIAHTTGHPYNPQSQGVVEQRNKDVKRKIKKMKDQAETLESKVAMAVYALNFKRKGGLGGKSPWERQVERAIIELDTQNLTKLQNQKFKNFKAYWKEHTGEWQGPGELVWKGEGAVVIRNSQGTLFVKPRRKVKITRLQYGEDVGSENLLSNGQKEAETVKGMD</sequence>
<dbReference type="Pfam" id="PF06815">
    <property type="entry name" value="RVT_connect"/>
    <property type="match status" value="1"/>
</dbReference>
<dbReference type="PANTHER" id="PTHR41694:SF3">
    <property type="entry name" value="RNA-DIRECTED DNA POLYMERASE-RELATED"/>
    <property type="match status" value="1"/>
</dbReference>
<evidence type="ECO:0000256" key="17">
    <source>
        <dbReference type="ARBA" id="ARBA00023268"/>
    </source>
</evidence>
<dbReference type="Pfam" id="PF00075">
    <property type="entry name" value="RNase_H"/>
    <property type="match status" value="1"/>
</dbReference>
<dbReference type="Pfam" id="PF00078">
    <property type="entry name" value="RVT_1"/>
    <property type="match status" value="1"/>
</dbReference>
<proteinExistence type="inferred from homology"/>
<feature type="region of interest" description="Disordered" evidence="23">
    <location>
        <begin position="1"/>
        <end position="33"/>
    </location>
</feature>
<comment type="catalytic activity">
    <reaction evidence="19">
        <text>Endohydrolysis of RNA in RNA/DNA hybrids. Three different cleavage modes: 1. sequence-specific internal cleavage of RNA. Human immunodeficiency virus type 1 and Moloney murine leukemia virus enzymes prefer to cleave the RNA strand one nucleotide away from the RNA-DNA junction. 2. RNA 5'-end directed cleavage 13-19 nucleotides from the RNA end. 3. DNA 3'-end directed cleavage 15-20 nucleotides away from the primer terminus.</text>
        <dbReference type="EC" id="3.1.26.13"/>
    </reaction>
</comment>
<keyword evidence="2 22" id="KW-0645">Protease</keyword>
<dbReference type="Gene3D" id="1.10.10.200">
    <property type="match status" value="1"/>
</dbReference>
<dbReference type="PROSITE" id="PS50878">
    <property type="entry name" value="RT_POL"/>
    <property type="match status" value="1"/>
</dbReference>
<dbReference type="InterPro" id="IPR021109">
    <property type="entry name" value="Peptidase_aspartic_dom_sf"/>
</dbReference>
<keyword evidence="8" id="KW-0255">Endonuclease</keyword>
<dbReference type="PANTHER" id="PTHR41694">
    <property type="entry name" value="ENDOGENOUS RETROVIRUS GROUP K MEMBER POL PROTEIN"/>
    <property type="match status" value="1"/>
</dbReference>
<dbReference type="SUPFAM" id="SSF50630">
    <property type="entry name" value="Acid proteases"/>
    <property type="match status" value="1"/>
</dbReference>
<evidence type="ECO:0000313" key="31">
    <source>
        <dbReference type="Proteomes" id="UP000258895"/>
    </source>
</evidence>
<evidence type="ECO:0000256" key="15">
    <source>
        <dbReference type="ARBA" id="ARBA00023172"/>
    </source>
</evidence>
<dbReference type="InterPro" id="IPR036862">
    <property type="entry name" value="Integrase_C_dom_sf_retrovir"/>
</dbReference>
<dbReference type="GO" id="GO:0046718">
    <property type="term" value="P:symbiont entry into host cell"/>
    <property type="evidence" value="ECO:0007669"/>
    <property type="project" value="UniProtKB-KW"/>
</dbReference>
<dbReference type="Gene3D" id="3.10.10.10">
    <property type="entry name" value="HIV Type 1 Reverse Transcriptase, subunit A, domain 1"/>
    <property type="match status" value="1"/>
</dbReference>
<evidence type="ECO:0000256" key="22">
    <source>
        <dbReference type="RuleBase" id="RU004064"/>
    </source>
</evidence>
<evidence type="ECO:0000259" key="28">
    <source>
        <dbReference type="PROSITE" id="PS50994"/>
    </source>
</evidence>
<dbReference type="SUPFAM" id="SSF50122">
    <property type="entry name" value="DNA-binding domain of retroviral integrase"/>
    <property type="match status" value="1"/>
</dbReference>
<evidence type="ECO:0000256" key="8">
    <source>
        <dbReference type="ARBA" id="ARBA00022759"/>
    </source>
</evidence>
<evidence type="ECO:0000256" key="14">
    <source>
        <dbReference type="ARBA" id="ARBA00023125"/>
    </source>
</evidence>
<evidence type="ECO:0000256" key="9">
    <source>
        <dbReference type="ARBA" id="ARBA00022771"/>
    </source>
</evidence>
<feature type="compositionally biased region" description="Gly residues" evidence="23">
    <location>
        <begin position="1"/>
        <end position="10"/>
    </location>
</feature>
<dbReference type="PROSITE" id="PS50175">
    <property type="entry name" value="ASP_PROT_RETROV"/>
    <property type="match status" value="1"/>
</dbReference>
<feature type="domain" description="Integrase catalytic" evidence="28">
    <location>
        <begin position="744"/>
        <end position="897"/>
    </location>
</feature>
<keyword evidence="10 22" id="KW-0378">Hydrolase</keyword>
<dbReference type="SUPFAM" id="SSF56672">
    <property type="entry name" value="DNA/RNA polymerases"/>
    <property type="match status" value="1"/>
</dbReference>
<feature type="domain" description="Integrase-type" evidence="29">
    <location>
        <begin position="917"/>
        <end position="964"/>
    </location>
</feature>
<dbReference type="SUPFAM" id="SSF46919">
    <property type="entry name" value="N-terminal Zn binding domain of HIV integrase"/>
    <property type="match status" value="1"/>
</dbReference>
<dbReference type="Pfam" id="PF00552">
    <property type="entry name" value="IN_DBD_C"/>
    <property type="match status" value="1"/>
</dbReference>
<feature type="non-terminal residue" evidence="30">
    <location>
        <position position="1"/>
    </location>
</feature>
<keyword evidence="13" id="KW-0695">RNA-directed DNA polymerase</keyword>
<evidence type="ECO:0000256" key="12">
    <source>
        <dbReference type="ARBA" id="ARBA00022908"/>
    </source>
</evidence>
<organism evidence="30 31">
    <name type="scientific">Simian immunodeficiency virus</name>
    <name type="common">SIV</name>
    <dbReference type="NCBI Taxonomy" id="11723"/>
    <lineage>
        <taxon>Viruses</taxon>
        <taxon>Riboviria</taxon>
        <taxon>Pararnavirae</taxon>
        <taxon>Artverviricota</taxon>
        <taxon>Revtraviricetes</taxon>
        <taxon>Ortervirales</taxon>
        <taxon>Retroviridae</taxon>
        <taxon>Orthoretrovirinae</taxon>
        <taxon>Lentivirus</taxon>
        <taxon>Lentivirus simimdef</taxon>
    </lineage>
</organism>
<dbReference type="Gene3D" id="2.40.70.10">
    <property type="entry name" value="Acid Proteases"/>
    <property type="match status" value="1"/>
</dbReference>
<evidence type="ECO:0000256" key="21">
    <source>
        <dbReference type="PROSITE-ProRule" id="PRU00506"/>
    </source>
</evidence>
<dbReference type="GO" id="GO:0006508">
    <property type="term" value="P:proteolysis"/>
    <property type="evidence" value="ECO:0007669"/>
    <property type="project" value="UniProtKB-KW"/>
</dbReference>
<dbReference type="Pfam" id="PF06817">
    <property type="entry name" value="RVT_thumb"/>
    <property type="match status" value="1"/>
</dbReference>
<name>Q99FI1_SIV</name>
<feature type="domain" description="Peptidase A2" evidence="24">
    <location>
        <begin position="56"/>
        <end position="127"/>
    </location>
</feature>
<dbReference type="InterPro" id="IPR001969">
    <property type="entry name" value="Aspartic_peptidase_AS"/>
</dbReference>
<dbReference type="GO" id="GO:0004190">
    <property type="term" value="F:aspartic-type endopeptidase activity"/>
    <property type="evidence" value="ECO:0007669"/>
    <property type="project" value="UniProtKB-KW"/>
</dbReference>
<dbReference type="InterPro" id="IPR003308">
    <property type="entry name" value="Integrase_Zn-bd_dom_N"/>
</dbReference>
<evidence type="ECO:0000256" key="18">
    <source>
        <dbReference type="ARBA" id="ARBA00023296"/>
    </source>
</evidence>
<keyword evidence="7 22" id="KW-0064">Aspartyl protease</keyword>
<keyword evidence="12" id="KW-0229">DNA integration</keyword>
<keyword evidence="14" id="KW-0238">DNA-binding</keyword>
<dbReference type="GO" id="GO:0015074">
    <property type="term" value="P:DNA integration"/>
    <property type="evidence" value="ECO:0007669"/>
    <property type="project" value="UniProtKB-KW"/>
</dbReference>
<feature type="DNA-binding region" description="Integrase-type" evidence="21">
    <location>
        <begin position="917"/>
        <end position="964"/>
    </location>
</feature>
<keyword evidence="5" id="KW-0540">Nuclease</keyword>
<evidence type="ECO:0000256" key="13">
    <source>
        <dbReference type="ARBA" id="ARBA00022918"/>
    </source>
</evidence>
<evidence type="ECO:0000256" key="3">
    <source>
        <dbReference type="ARBA" id="ARBA00022679"/>
    </source>
</evidence>
<dbReference type="InterPro" id="IPR018061">
    <property type="entry name" value="Retropepsins"/>
</dbReference>
<evidence type="ECO:0000259" key="26">
    <source>
        <dbReference type="PROSITE" id="PS50878"/>
    </source>
</evidence>
<dbReference type="PROSITE" id="PS50994">
    <property type="entry name" value="INTEGRASE"/>
    <property type="match status" value="1"/>
</dbReference>
<dbReference type="InterPro" id="IPR043502">
    <property type="entry name" value="DNA/RNA_pol_sf"/>
</dbReference>
<dbReference type="Gene3D" id="3.30.420.10">
    <property type="entry name" value="Ribonuclease H-like superfamily/Ribonuclease H"/>
    <property type="match status" value="2"/>
</dbReference>
<dbReference type="GO" id="GO:0008270">
    <property type="term" value="F:zinc ion binding"/>
    <property type="evidence" value="ECO:0007669"/>
    <property type="project" value="UniProtKB-KW"/>
</dbReference>
<keyword evidence="17" id="KW-0511">Multifunctional enzyme</keyword>
<evidence type="ECO:0000256" key="4">
    <source>
        <dbReference type="ARBA" id="ARBA00022695"/>
    </source>
</evidence>
<dbReference type="GO" id="GO:0006310">
    <property type="term" value="P:DNA recombination"/>
    <property type="evidence" value="ECO:0007669"/>
    <property type="project" value="UniProtKB-KW"/>
</dbReference>
<dbReference type="InterPro" id="IPR043128">
    <property type="entry name" value="Rev_trsase/Diguanyl_cyclase"/>
</dbReference>
<keyword evidence="3" id="KW-0808">Transferase</keyword>
<dbReference type="GO" id="GO:0035613">
    <property type="term" value="F:RNA stem-loop binding"/>
    <property type="evidence" value="ECO:0007669"/>
    <property type="project" value="TreeGrafter"/>
</dbReference>
<evidence type="ECO:0000259" key="25">
    <source>
        <dbReference type="PROSITE" id="PS50876"/>
    </source>
</evidence>
<organismHost>
    <name type="scientific">Cercopithecidae</name>
    <name type="common">Old World monkeys</name>
    <dbReference type="NCBI Taxonomy" id="9527"/>
</organismHost>
<accession>Q99FI1</accession>
<dbReference type="InterPro" id="IPR036397">
    <property type="entry name" value="RNaseH_sf"/>
</dbReference>
<feature type="domain" description="Integrase-type" evidence="25">
    <location>
        <begin position="696"/>
        <end position="737"/>
    </location>
</feature>
<dbReference type="InterPro" id="IPR000477">
    <property type="entry name" value="RT_dom"/>
</dbReference>
<dbReference type="SUPFAM" id="SSF53098">
    <property type="entry name" value="Ribonuclease H-like"/>
    <property type="match status" value="2"/>
</dbReference>
<protein>
    <submittedName>
        <fullName evidence="30">Pol protein</fullName>
    </submittedName>
</protein>